<comment type="caution">
    <text evidence="9">The sequence shown here is derived from an EMBL/GenBank/DDBJ whole genome shotgun (WGS) entry which is preliminary data.</text>
</comment>
<evidence type="ECO:0000313" key="9">
    <source>
        <dbReference type="EMBL" id="OGF65525.1"/>
    </source>
</evidence>
<dbReference type="AlphaFoldDB" id="A0A1F5VQ60"/>
<gene>
    <name evidence="9" type="ORF">A2Y62_18725</name>
</gene>
<dbReference type="Pfam" id="PF00672">
    <property type="entry name" value="HAMP"/>
    <property type="match status" value="1"/>
</dbReference>
<dbReference type="InterPro" id="IPR003660">
    <property type="entry name" value="HAMP_dom"/>
</dbReference>
<keyword evidence="4 6" id="KW-1133">Transmembrane helix</keyword>
<reference evidence="9 10" key="1">
    <citation type="journal article" date="2016" name="Nat. Commun.">
        <title>Thousands of microbial genomes shed light on interconnected biogeochemical processes in an aquifer system.</title>
        <authorList>
            <person name="Anantharaman K."/>
            <person name="Brown C.T."/>
            <person name="Hug L.A."/>
            <person name="Sharon I."/>
            <person name="Castelle C.J."/>
            <person name="Probst A.J."/>
            <person name="Thomas B.C."/>
            <person name="Singh A."/>
            <person name="Wilkins M.J."/>
            <person name="Karaoz U."/>
            <person name="Brodie E.L."/>
            <person name="Williams K.H."/>
            <person name="Hubbard S.S."/>
            <person name="Banfield J.F."/>
        </authorList>
    </citation>
    <scope>NUCLEOTIDE SEQUENCE [LARGE SCALE GENOMIC DNA]</scope>
</reference>
<accession>A0A1F5VQ60</accession>
<dbReference type="SUPFAM" id="SSF158472">
    <property type="entry name" value="HAMP domain-like"/>
    <property type="match status" value="1"/>
</dbReference>
<sequence>MAKKIRLSILHYLLIILTLISIIPLTITVYKMTNTYKQHILNKELELQFSILDNVASSINYYLTSHRNRLNDLASSLRIAGIYDTEKLNIFLKNIAQEQFLNELLKNGQWTSVIFFNNNAEGIRAGENIGDATLQQLMQNAFVLATRGTDYISDPYLTRSANGKILPLLVLGIPLTDSNRTPIGAIIVTLNMQPILNTIIGKTMEGRRVFVVDDKGFLFLDADEEALLQHKSMANNELVKDFRTKGGRLSNVMKYEDTIGGKKVEMLGSYKAVPDYNWGVFAQIETSLALADIQRTVNTAMKWVAISALIALLLAVFFARETSSPIRSLAGFAMSMAKERNFNKKIDVRSTYEIEQLATTFNLMTDEISNYILSLKKAAEENRQLFLNGIKMLVAAIDAKDPYTKGHSERVMAISSIIARYLNFTQVEIDKIEISALLHDVGKIGIDDRILQKPEALNEEEYEIMKTHPEKGAKIMSQIPQLKEMLAGMHYHHEFWDGSGYPLKLKGETIPIIARIIGLADTFDAMTTERPYQAAMKQEKAVERIMQFSNTRFDPKVVKAFVNAYQHGEFGNILKNSLAQKT</sequence>
<evidence type="ECO:0000256" key="4">
    <source>
        <dbReference type="ARBA" id="ARBA00022989"/>
    </source>
</evidence>
<proteinExistence type="predicted"/>
<evidence type="ECO:0000256" key="6">
    <source>
        <dbReference type="SAM" id="Phobius"/>
    </source>
</evidence>
<dbReference type="Gene3D" id="1.10.3210.10">
    <property type="entry name" value="Hypothetical protein af1432"/>
    <property type="match status" value="1"/>
</dbReference>
<dbReference type="PANTHER" id="PTHR43155">
    <property type="entry name" value="CYCLIC DI-GMP PHOSPHODIESTERASE PA4108-RELATED"/>
    <property type="match status" value="1"/>
</dbReference>
<evidence type="ECO:0000313" key="10">
    <source>
        <dbReference type="Proteomes" id="UP000178943"/>
    </source>
</evidence>
<dbReference type="InterPro" id="IPR037522">
    <property type="entry name" value="HD_GYP_dom"/>
</dbReference>
<dbReference type="Pfam" id="PF02743">
    <property type="entry name" value="dCache_1"/>
    <property type="match status" value="1"/>
</dbReference>
<evidence type="ECO:0000256" key="1">
    <source>
        <dbReference type="ARBA" id="ARBA00004651"/>
    </source>
</evidence>
<dbReference type="InterPro" id="IPR029151">
    <property type="entry name" value="Sensor-like_sf"/>
</dbReference>
<dbReference type="CDD" id="cd06225">
    <property type="entry name" value="HAMP"/>
    <property type="match status" value="1"/>
</dbReference>
<dbReference type="CDD" id="cd00077">
    <property type="entry name" value="HDc"/>
    <property type="match status" value="1"/>
</dbReference>
<comment type="subcellular location">
    <subcellularLocation>
        <location evidence="1">Cell membrane</location>
        <topology evidence="1">Multi-pass membrane protein</topology>
    </subcellularLocation>
</comment>
<dbReference type="GO" id="GO:0007165">
    <property type="term" value="P:signal transduction"/>
    <property type="evidence" value="ECO:0007669"/>
    <property type="project" value="InterPro"/>
</dbReference>
<evidence type="ECO:0000259" key="8">
    <source>
        <dbReference type="PROSITE" id="PS51832"/>
    </source>
</evidence>
<keyword evidence="5 6" id="KW-0472">Membrane</keyword>
<dbReference type="PANTHER" id="PTHR43155:SF2">
    <property type="entry name" value="CYCLIC DI-GMP PHOSPHODIESTERASE PA4108"/>
    <property type="match status" value="1"/>
</dbReference>
<dbReference type="Proteomes" id="UP000178943">
    <property type="component" value="Unassembled WGS sequence"/>
</dbReference>
<evidence type="ECO:0000259" key="7">
    <source>
        <dbReference type="PROSITE" id="PS50885"/>
    </source>
</evidence>
<protein>
    <recommendedName>
        <fullName evidence="11">HD-GYP domain-containing protein</fullName>
    </recommendedName>
</protein>
<dbReference type="GO" id="GO:0005886">
    <property type="term" value="C:plasma membrane"/>
    <property type="evidence" value="ECO:0007669"/>
    <property type="project" value="UniProtKB-SubCell"/>
</dbReference>
<feature type="transmembrane region" description="Helical" evidence="6">
    <location>
        <begin position="12"/>
        <end position="30"/>
    </location>
</feature>
<evidence type="ECO:0000256" key="3">
    <source>
        <dbReference type="ARBA" id="ARBA00022692"/>
    </source>
</evidence>
<dbReference type="EMBL" id="MFGW01000112">
    <property type="protein sequence ID" value="OGF65525.1"/>
    <property type="molecule type" value="Genomic_DNA"/>
</dbReference>
<dbReference type="SMART" id="SM00304">
    <property type="entry name" value="HAMP"/>
    <property type="match status" value="1"/>
</dbReference>
<dbReference type="PROSITE" id="PS50885">
    <property type="entry name" value="HAMP"/>
    <property type="match status" value="1"/>
</dbReference>
<dbReference type="InterPro" id="IPR033479">
    <property type="entry name" value="dCache_1"/>
</dbReference>
<dbReference type="SMART" id="SM00471">
    <property type="entry name" value="HDc"/>
    <property type="match status" value="1"/>
</dbReference>
<dbReference type="Gene3D" id="6.10.340.10">
    <property type="match status" value="1"/>
</dbReference>
<name>A0A1F5VQ60_9BACT</name>
<evidence type="ECO:0008006" key="11">
    <source>
        <dbReference type="Google" id="ProtNLM"/>
    </source>
</evidence>
<organism evidence="9 10">
    <name type="scientific">Candidatus Fischerbacteria bacterium RBG_13_37_8</name>
    <dbReference type="NCBI Taxonomy" id="1817863"/>
    <lineage>
        <taxon>Bacteria</taxon>
        <taxon>Candidatus Fischeribacteriota</taxon>
    </lineage>
</organism>
<dbReference type="PROSITE" id="PS51832">
    <property type="entry name" value="HD_GYP"/>
    <property type="match status" value="1"/>
</dbReference>
<dbReference type="SUPFAM" id="SSF103190">
    <property type="entry name" value="Sensory domain-like"/>
    <property type="match status" value="1"/>
</dbReference>
<keyword evidence="3 6" id="KW-0812">Transmembrane</keyword>
<feature type="domain" description="HAMP" evidence="7">
    <location>
        <begin position="320"/>
        <end position="373"/>
    </location>
</feature>
<evidence type="ECO:0000256" key="2">
    <source>
        <dbReference type="ARBA" id="ARBA00022475"/>
    </source>
</evidence>
<feature type="domain" description="HD-GYP" evidence="8">
    <location>
        <begin position="382"/>
        <end position="577"/>
    </location>
</feature>
<keyword evidence="2" id="KW-1003">Cell membrane</keyword>
<dbReference type="InterPro" id="IPR003607">
    <property type="entry name" value="HD/PDEase_dom"/>
</dbReference>
<dbReference type="SUPFAM" id="SSF109604">
    <property type="entry name" value="HD-domain/PDEase-like"/>
    <property type="match status" value="1"/>
</dbReference>
<dbReference type="Pfam" id="PF13487">
    <property type="entry name" value="HD_5"/>
    <property type="match status" value="1"/>
</dbReference>
<evidence type="ECO:0000256" key="5">
    <source>
        <dbReference type="ARBA" id="ARBA00023136"/>
    </source>
</evidence>
<dbReference type="STRING" id="1817863.A2Y62_18725"/>